<feature type="region of interest" description="Disordered" evidence="1">
    <location>
        <begin position="140"/>
        <end position="171"/>
    </location>
</feature>
<accession>A0A8S4EL37</accession>
<organism evidence="2 3">
    <name type="scientific">Plutella xylostella</name>
    <name type="common">Diamondback moth</name>
    <name type="synonym">Plutella maculipennis</name>
    <dbReference type="NCBI Taxonomy" id="51655"/>
    <lineage>
        <taxon>Eukaryota</taxon>
        <taxon>Metazoa</taxon>
        <taxon>Ecdysozoa</taxon>
        <taxon>Arthropoda</taxon>
        <taxon>Hexapoda</taxon>
        <taxon>Insecta</taxon>
        <taxon>Pterygota</taxon>
        <taxon>Neoptera</taxon>
        <taxon>Endopterygota</taxon>
        <taxon>Lepidoptera</taxon>
        <taxon>Glossata</taxon>
        <taxon>Ditrysia</taxon>
        <taxon>Yponomeutoidea</taxon>
        <taxon>Plutellidae</taxon>
        <taxon>Plutella</taxon>
    </lineage>
</organism>
<dbReference type="InterPro" id="IPR036691">
    <property type="entry name" value="Endo/exonu/phosph_ase_sf"/>
</dbReference>
<gene>
    <name evidence="2" type="ORF">PLXY2_LOCUS5913</name>
</gene>
<dbReference type="PANTHER" id="PTHR33395:SF22">
    <property type="entry name" value="REVERSE TRANSCRIPTASE DOMAIN-CONTAINING PROTEIN"/>
    <property type="match status" value="1"/>
</dbReference>
<dbReference type="Proteomes" id="UP000653454">
    <property type="component" value="Unassembled WGS sequence"/>
</dbReference>
<evidence type="ECO:0000313" key="2">
    <source>
        <dbReference type="EMBL" id="CAG9116278.1"/>
    </source>
</evidence>
<sequence length="512" mass="56981">MNNYDVITVTESWLHDGIFDQELFDERYCVWRRDRNYVHTQQERGGGVLIAIKKELKAIERSDWNSSAEDLWISVSLRCPCFSDKLEYATTHNDSDKFLILGDFNMSFIKWISTECGLEASSVTGKVLLSLVHSPAPGTAHTHASSVTHTSMDAADAAPPPPPRHRAAAPVGENLRPNTECLRLTFILLFLCCDCGTSSELRVLNKRIKKLIRRDLRRSNTRAIEAAIEQNRGSKVFVQQLGRGHLTKMRSADGNIVVSKPEVLAEIEGFYGQLYASHAQKSVAQLTDSRAPLIRHYTDYIPDVDIGEIRIALEQLKNNKAPGEDGITTELLKAGGIATLEQLQRLFNSVLHNGITPEAWSESVVVLFFKKDTEEHNFDKEAARRIQLGWAAFGKLRHIFSSAIPQSLKTKVFNQCVLPVMTYGAETWTLTTPAVSNANGTKMLVAINCLYLLHFCLAAASAAAPAVTAVRSTWDGANVQTHVASHSTDRPRSHGIRVRPSGRFPSLRHKRT</sequence>
<comment type="caution">
    <text evidence="2">The sequence shown here is derived from an EMBL/GenBank/DDBJ whole genome shotgun (WGS) entry which is preliminary data.</text>
</comment>
<feature type="compositionally biased region" description="Low complexity" evidence="1">
    <location>
        <begin position="140"/>
        <end position="157"/>
    </location>
</feature>
<dbReference type="GO" id="GO:0031012">
    <property type="term" value="C:extracellular matrix"/>
    <property type="evidence" value="ECO:0007669"/>
    <property type="project" value="TreeGrafter"/>
</dbReference>
<name>A0A8S4EL37_PLUXY</name>
<reference evidence="2" key="1">
    <citation type="submission" date="2020-11" db="EMBL/GenBank/DDBJ databases">
        <authorList>
            <person name="Whiteford S."/>
        </authorList>
    </citation>
    <scope>NUCLEOTIDE SEQUENCE</scope>
</reference>
<protein>
    <submittedName>
        <fullName evidence="2">(diamondback moth) hypothetical protein</fullName>
    </submittedName>
</protein>
<dbReference type="AlphaFoldDB" id="A0A8S4EL37"/>
<dbReference type="EMBL" id="CAJHNJ030000018">
    <property type="protein sequence ID" value="CAG9116278.1"/>
    <property type="molecule type" value="Genomic_DNA"/>
</dbReference>
<dbReference type="PANTHER" id="PTHR33395">
    <property type="entry name" value="TRANSCRIPTASE, PUTATIVE-RELATED-RELATED"/>
    <property type="match status" value="1"/>
</dbReference>
<evidence type="ECO:0000256" key="1">
    <source>
        <dbReference type="SAM" id="MobiDB-lite"/>
    </source>
</evidence>
<keyword evidence="3" id="KW-1185">Reference proteome</keyword>
<dbReference type="Gene3D" id="3.60.10.10">
    <property type="entry name" value="Endonuclease/exonuclease/phosphatase"/>
    <property type="match status" value="1"/>
</dbReference>
<feature type="region of interest" description="Disordered" evidence="1">
    <location>
        <begin position="482"/>
        <end position="512"/>
    </location>
</feature>
<dbReference type="GO" id="GO:0007508">
    <property type="term" value="P:larval heart development"/>
    <property type="evidence" value="ECO:0007669"/>
    <property type="project" value="TreeGrafter"/>
</dbReference>
<evidence type="ECO:0000313" key="3">
    <source>
        <dbReference type="Proteomes" id="UP000653454"/>
    </source>
</evidence>
<dbReference type="GO" id="GO:0061343">
    <property type="term" value="P:cell adhesion involved in heart morphogenesis"/>
    <property type="evidence" value="ECO:0007669"/>
    <property type="project" value="TreeGrafter"/>
</dbReference>
<dbReference type="SUPFAM" id="SSF56219">
    <property type="entry name" value="DNase I-like"/>
    <property type="match status" value="1"/>
</dbReference>
<proteinExistence type="predicted"/>